<proteinExistence type="predicted"/>
<reference evidence="1" key="1">
    <citation type="submission" date="2020-07" db="EMBL/GenBank/DDBJ databases">
        <title>Huge and variable diversity of episymbiotic CPR bacteria and DPANN archaea in groundwater ecosystems.</title>
        <authorList>
            <person name="He C.Y."/>
            <person name="Keren R."/>
            <person name="Whittaker M."/>
            <person name="Farag I.F."/>
            <person name="Doudna J."/>
            <person name="Cate J.H.D."/>
            <person name="Banfield J.F."/>
        </authorList>
    </citation>
    <scope>NUCLEOTIDE SEQUENCE</scope>
    <source>
        <strain evidence="1">NC_groundwater_1226_Ag_S-0.1um_59_124</strain>
    </source>
</reference>
<sequence length="136" mass="15499">MTEAWRHRSFTQQEFIRGLAHEAHEWAEGAGDADADYERAIIQLLIALLDVAGRMSLAEEPLELPLLNPSLPVVGFVNRIVEFARVPSEQLYLVHQLFAELVKSFASWAQRDYLRDQIERPMEVFGASSAMTEIEE</sequence>
<dbReference type="AlphaFoldDB" id="A0A932YXY0"/>
<accession>A0A932YXY0</accession>
<protein>
    <submittedName>
        <fullName evidence="1">Uncharacterized protein</fullName>
    </submittedName>
</protein>
<gene>
    <name evidence="1" type="ORF">HY474_01605</name>
</gene>
<evidence type="ECO:0000313" key="1">
    <source>
        <dbReference type="EMBL" id="MBI4132306.1"/>
    </source>
</evidence>
<dbReference type="EMBL" id="JACQMJ010000007">
    <property type="protein sequence ID" value="MBI4132306.1"/>
    <property type="molecule type" value="Genomic_DNA"/>
</dbReference>
<evidence type="ECO:0000313" key="2">
    <source>
        <dbReference type="Proteomes" id="UP000704960"/>
    </source>
</evidence>
<dbReference type="Proteomes" id="UP000704960">
    <property type="component" value="Unassembled WGS sequence"/>
</dbReference>
<name>A0A932YXY0_9BACT</name>
<comment type="caution">
    <text evidence="1">The sequence shown here is derived from an EMBL/GenBank/DDBJ whole genome shotgun (WGS) entry which is preliminary data.</text>
</comment>
<organism evidence="1 2">
    <name type="scientific">Candidatus Sungiibacteriota bacterium</name>
    <dbReference type="NCBI Taxonomy" id="2750080"/>
    <lineage>
        <taxon>Bacteria</taxon>
        <taxon>Candidatus Sungiibacteriota</taxon>
    </lineage>
</organism>